<feature type="transmembrane region" description="Helical" evidence="5">
    <location>
        <begin position="160"/>
        <end position="183"/>
    </location>
</feature>
<name>A0A0F5FH61_9HYPH</name>
<dbReference type="PATRIC" id="fig|429727.3.peg.3332"/>
<evidence type="ECO:0000256" key="4">
    <source>
        <dbReference type="ARBA" id="ARBA00023136"/>
    </source>
</evidence>
<dbReference type="Proteomes" id="UP000033649">
    <property type="component" value="Unassembled WGS sequence"/>
</dbReference>
<sequence length="396" mass="40387">MPLLTPQRLIMLVFFLQPVAFGSWLPRIPEVQAGLGLGPAALALALLGMPVGTLLTLPFAGPLVGRIGARTTIIVGFVYYAIAVSLPAFSPDPLLLFVALILAGSAISFLELGLNVGADAVEKATGRLIMTKSHGFWSIGIMVGSLIGSAMAGLGLAPHWAIAAVALVTLPMGIAAGLALPPLEAEQASADTPQRSAWSLPSPALIGICLFVFGITMTEGAMADWSAIFLRDALMAEGGIVGLGYSVFAFMVAAGRFGGDSLKARLGAVGTARLCGTLAVLGAVLLYLAPNVTIALIGFGTIGFGVSVGFPLAVTAAAGIGDRAASANVAVLSFVALTGFLIGPPLIGFVAEHSDIRIGVACVVPFLLLSLFLTGRLRARPVTSKHNPEAEIAGVL</sequence>
<proteinExistence type="predicted"/>
<feature type="transmembrane region" description="Helical" evidence="5">
    <location>
        <begin position="67"/>
        <end position="88"/>
    </location>
</feature>
<dbReference type="AlphaFoldDB" id="A0A0F5FH61"/>
<dbReference type="InterPro" id="IPR036259">
    <property type="entry name" value="MFS_trans_sf"/>
</dbReference>
<dbReference type="CDD" id="cd17393">
    <property type="entry name" value="MFS_MosC_like"/>
    <property type="match status" value="1"/>
</dbReference>
<dbReference type="GO" id="GO:0022857">
    <property type="term" value="F:transmembrane transporter activity"/>
    <property type="evidence" value="ECO:0007669"/>
    <property type="project" value="InterPro"/>
</dbReference>
<feature type="transmembrane region" description="Helical" evidence="5">
    <location>
        <begin position="94"/>
        <end position="114"/>
    </location>
</feature>
<comment type="subcellular location">
    <subcellularLocation>
        <location evidence="1">Membrane</location>
        <topology evidence="1">Multi-pass membrane protein</topology>
    </subcellularLocation>
</comment>
<keyword evidence="4 5" id="KW-0472">Membrane</keyword>
<comment type="caution">
    <text evidence="6">The sequence shown here is derived from an EMBL/GenBank/DDBJ whole genome shotgun (WGS) entry which is preliminary data.</text>
</comment>
<feature type="transmembrane region" description="Helical" evidence="5">
    <location>
        <begin position="204"/>
        <end position="222"/>
    </location>
</feature>
<evidence type="ECO:0000256" key="2">
    <source>
        <dbReference type="ARBA" id="ARBA00022692"/>
    </source>
</evidence>
<feature type="transmembrane region" description="Helical" evidence="5">
    <location>
        <begin position="266"/>
        <end position="288"/>
    </location>
</feature>
<dbReference type="InterPro" id="IPR051788">
    <property type="entry name" value="MFS_Transporter"/>
</dbReference>
<feature type="transmembrane region" description="Helical" evidence="5">
    <location>
        <begin position="234"/>
        <end position="254"/>
    </location>
</feature>
<feature type="transmembrane region" description="Helical" evidence="5">
    <location>
        <begin position="294"/>
        <end position="317"/>
    </location>
</feature>
<keyword evidence="7" id="KW-1185">Reference proteome</keyword>
<dbReference type="RefSeq" id="WP_046106153.1">
    <property type="nucleotide sequence ID" value="NZ_JZEY01000061.1"/>
</dbReference>
<protein>
    <submittedName>
        <fullName evidence="6">Membrane protein</fullName>
    </submittedName>
</protein>
<dbReference type="PANTHER" id="PTHR23514:SF13">
    <property type="entry name" value="INNER MEMBRANE PROTEIN YBJJ"/>
    <property type="match status" value="1"/>
</dbReference>
<dbReference type="Gene3D" id="1.20.1250.20">
    <property type="entry name" value="MFS general substrate transporter like domains"/>
    <property type="match status" value="1"/>
</dbReference>
<evidence type="ECO:0000256" key="5">
    <source>
        <dbReference type="SAM" id="Phobius"/>
    </source>
</evidence>
<evidence type="ECO:0000256" key="3">
    <source>
        <dbReference type="ARBA" id="ARBA00022989"/>
    </source>
</evidence>
<dbReference type="STRING" id="429727.VE26_16280"/>
<keyword evidence="3 5" id="KW-1133">Transmembrane helix</keyword>
<evidence type="ECO:0000313" key="7">
    <source>
        <dbReference type="Proteomes" id="UP000033649"/>
    </source>
</evidence>
<dbReference type="Pfam" id="PF07690">
    <property type="entry name" value="MFS_1"/>
    <property type="match status" value="1"/>
</dbReference>
<evidence type="ECO:0000256" key="1">
    <source>
        <dbReference type="ARBA" id="ARBA00004141"/>
    </source>
</evidence>
<dbReference type="SUPFAM" id="SSF103473">
    <property type="entry name" value="MFS general substrate transporter"/>
    <property type="match status" value="1"/>
</dbReference>
<feature type="transmembrane region" description="Helical" evidence="5">
    <location>
        <begin position="135"/>
        <end position="154"/>
    </location>
</feature>
<dbReference type="EMBL" id="JZEY01000061">
    <property type="protein sequence ID" value="KKB08123.1"/>
    <property type="molecule type" value="Genomic_DNA"/>
</dbReference>
<dbReference type="PANTHER" id="PTHR23514">
    <property type="entry name" value="BYPASS OF STOP CODON PROTEIN 6"/>
    <property type="match status" value="1"/>
</dbReference>
<evidence type="ECO:0000313" key="6">
    <source>
        <dbReference type="EMBL" id="KKB08123.1"/>
    </source>
</evidence>
<organism evidence="6 7">
    <name type="scientific">Devosia chinhatensis</name>
    <dbReference type="NCBI Taxonomy" id="429727"/>
    <lineage>
        <taxon>Bacteria</taxon>
        <taxon>Pseudomonadati</taxon>
        <taxon>Pseudomonadota</taxon>
        <taxon>Alphaproteobacteria</taxon>
        <taxon>Hyphomicrobiales</taxon>
        <taxon>Devosiaceae</taxon>
        <taxon>Devosia</taxon>
    </lineage>
</organism>
<accession>A0A0F5FH61</accession>
<reference evidence="6 7" key="1">
    <citation type="submission" date="2015-03" db="EMBL/GenBank/DDBJ databases">
        <authorList>
            <person name="Hassan Y."/>
            <person name="Lepp D."/>
            <person name="Li X.-Z."/>
            <person name="Zhou T."/>
        </authorList>
    </citation>
    <scope>NUCLEOTIDE SEQUENCE [LARGE SCALE GENOMIC DNA]</scope>
    <source>
        <strain evidence="6 7">IPL18</strain>
    </source>
</reference>
<feature type="transmembrane region" description="Helical" evidence="5">
    <location>
        <begin position="38"/>
        <end position="60"/>
    </location>
</feature>
<dbReference type="GO" id="GO:0016020">
    <property type="term" value="C:membrane"/>
    <property type="evidence" value="ECO:0007669"/>
    <property type="project" value="UniProtKB-SubCell"/>
</dbReference>
<keyword evidence="2 5" id="KW-0812">Transmembrane</keyword>
<gene>
    <name evidence="6" type="ORF">VE26_16280</name>
</gene>
<feature type="transmembrane region" description="Helical" evidence="5">
    <location>
        <begin position="356"/>
        <end position="375"/>
    </location>
</feature>
<feature type="transmembrane region" description="Helical" evidence="5">
    <location>
        <begin position="329"/>
        <end position="350"/>
    </location>
</feature>
<dbReference type="InterPro" id="IPR011701">
    <property type="entry name" value="MFS"/>
</dbReference>